<feature type="transmembrane region" description="Helical" evidence="6">
    <location>
        <begin position="591"/>
        <end position="612"/>
    </location>
</feature>
<keyword evidence="2" id="KW-1003">Cell membrane</keyword>
<dbReference type="PANTHER" id="PTHR33406">
    <property type="entry name" value="MEMBRANE PROTEIN MJ1562-RELATED"/>
    <property type="match status" value="1"/>
</dbReference>
<evidence type="ECO:0000256" key="5">
    <source>
        <dbReference type="ARBA" id="ARBA00023136"/>
    </source>
</evidence>
<feature type="transmembrane region" description="Helical" evidence="6">
    <location>
        <begin position="407"/>
        <end position="425"/>
    </location>
</feature>
<dbReference type="EMBL" id="CP078145">
    <property type="protein sequence ID" value="QXN88633.1"/>
    <property type="molecule type" value="Genomic_DNA"/>
</dbReference>
<accession>A0ABX8RGB7</accession>
<dbReference type="InterPro" id="IPR000731">
    <property type="entry name" value="SSD"/>
</dbReference>
<evidence type="ECO:0000259" key="7">
    <source>
        <dbReference type="PROSITE" id="PS50156"/>
    </source>
</evidence>
<keyword evidence="5 6" id="KW-0472">Membrane</keyword>
<feature type="transmembrane region" description="Helical" evidence="6">
    <location>
        <begin position="224"/>
        <end position="257"/>
    </location>
</feature>
<evidence type="ECO:0000313" key="8">
    <source>
        <dbReference type="EMBL" id="QXN88633.1"/>
    </source>
</evidence>
<evidence type="ECO:0000256" key="3">
    <source>
        <dbReference type="ARBA" id="ARBA00022692"/>
    </source>
</evidence>
<feature type="transmembrane region" description="Helical" evidence="6">
    <location>
        <begin position="17"/>
        <end position="37"/>
    </location>
</feature>
<dbReference type="InterPro" id="IPR050545">
    <property type="entry name" value="Mycobact_MmpL"/>
</dbReference>
<dbReference type="PANTHER" id="PTHR33406:SF13">
    <property type="entry name" value="MEMBRANE PROTEIN YDFJ"/>
    <property type="match status" value="1"/>
</dbReference>
<gene>
    <name evidence="8" type="ORF">KV110_23885</name>
</gene>
<keyword evidence="9" id="KW-1185">Reference proteome</keyword>
<feature type="domain" description="SSD" evidence="7">
    <location>
        <begin position="235"/>
        <end position="368"/>
    </location>
</feature>
<feature type="transmembrane region" description="Helical" evidence="6">
    <location>
        <begin position="565"/>
        <end position="584"/>
    </location>
</feature>
<comment type="subcellular location">
    <subcellularLocation>
        <location evidence="1">Cell membrane</location>
        <topology evidence="1">Multi-pass membrane protein</topology>
    </subcellularLocation>
</comment>
<evidence type="ECO:0000256" key="1">
    <source>
        <dbReference type="ARBA" id="ARBA00004651"/>
    </source>
</evidence>
<keyword evidence="4 6" id="KW-1133">Transmembrane helix</keyword>
<feature type="transmembrane region" description="Helical" evidence="6">
    <location>
        <begin position="674"/>
        <end position="694"/>
    </location>
</feature>
<feature type="transmembrane region" description="Helical" evidence="6">
    <location>
        <begin position="349"/>
        <end position="374"/>
    </location>
</feature>
<name>A0ABX8RGB7_NOCIO</name>
<evidence type="ECO:0000313" key="9">
    <source>
        <dbReference type="Proteomes" id="UP000694257"/>
    </source>
</evidence>
<feature type="transmembrane region" description="Helical" evidence="6">
    <location>
        <begin position="632"/>
        <end position="653"/>
    </location>
</feature>
<reference evidence="8 9" key="1">
    <citation type="submission" date="2021-07" db="EMBL/GenBank/DDBJ databases">
        <title>Whole Genome Sequence of Nocardia Iowensis.</title>
        <authorList>
            <person name="Lamm A."/>
            <person name="Collins-Fairclough A.M."/>
            <person name="Bunk B."/>
            <person name="Sproer C."/>
        </authorList>
    </citation>
    <scope>NUCLEOTIDE SEQUENCE [LARGE SCALE GENOMIC DNA]</scope>
    <source>
        <strain evidence="8 9">NRRL 5646</strain>
    </source>
</reference>
<evidence type="ECO:0000256" key="4">
    <source>
        <dbReference type="ARBA" id="ARBA00022989"/>
    </source>
</evidence>
<dbReference type="Pfam" id="PF13620">
    <property type="entry name" value="CarboxypepD_reg"/>
    <property type="match status" value="3"/>
</dbReference>
<dbReference type="InterPro" id="IPR004869">
    <property type="entry name" value="MMPL_dom"/>
</dbReference>
<feature type="transmembrane region" description="Helical" evidence="6">
    <location>
        <begin position="311"/>
        <end position="337"/>
    </location>
</feature>
<keyword evidence="3 6" id="KW-0812">Transmembrane</keyword>
<organism evidence="8 9">
    <name type="scientific">Nocardia iowensis</name>
    <dbReference type="NCBI Taxonomy" id="204891"/>
    <lineage>
        <taxon>Bacteria</taxon>
        <taxon>Bacillati</taxon>
        <taxon>Actinomycetota</taxon>
        <taxon>Actinomycetes</taxon>
        <taxon>Mycobacteriales</taxon>
        <taxon>Nocardiaceae</taxon>
        <taxon>Nocardia</taxon>
    </lineage>
</organism>
<feature type="transmembrane region" description="Helical" evidence="6">
    <location>
        <begin position="269"/>
        <end position="290"/>
    </location>
</feature>
<dbReference type="Proteomes" id="UP000694257">
    <property type="component" value="Chromosome"/>
</dbReference>
<protein>
    <submittedName>
        <fullName evidence="8">MMPL family transporter</fullName>
    </submittedName>
</protein>
<proteinExistence type="predicted"/>
<sequence length="1089" mass="113800">MSVYLYRWGKFAFRRKWIVLPVWLVLLGVLGIASSVLSKSMSDEFSMPSLPSERATEILDKQFPGMSDRFSIDAVSGAYVIKAPEGTKLTDAKNSAAIDKLIADLKALSVDGGKHKLVTEEDAAALKNPVDATKAMGCLTAADPAVCSGAPLNVLSEDAPATVAVLSVPFDIASSMDISDEERHAAYAVADPAREQGLTVEVGGAIEQEQEQPSGQAEMIGMGVALIVMVIAFGAIVAAFVPIITAIVGLGAAMLVISLGTSVVEVPSFTTFLASMIGIALSIDYALFIVSRYKHELHVAESPEEAAGVSVGTAGSAVVFAGLTVIVALGALSVVGVNFLTFMGLGGAIAAFFAVLTAITLMPALLGVFGRFLFKPKMPLVARHDPEDDTSVTNGMRVARVIGKRPWVALVIAVAALAALATPALNLQLGLPGEDSFPTDSTVRQAYDIRTAGFGEGSNGILTVAADLENVPEGERKTAVTALRDRLAEFPEMDYVTAPQFSENGLGVMLNGVPKSGPNDQATKDLVRDARAAEGALTEQYGIEYGITGTTAIYADMDHVLLGKIVPYLAIVAGAAFVLLILVFRSILVPLTAAMGFLLSMAATFGATVLIFQEGAFGLISDPRPIISFLPIMLIGLVFGLAMDYQVFLVTRMREEYVHGKSPKEAMISGYHHGARVVTSAAIIMISVFGSFLLESDVTAKSMGFALAAGVAIDAFAVRMVLVPALLVIMGRGSWWIPKWLDRILPDIDVEGAKLRELQRPQVEPVAAHSVSASSEVSVQAGEERVGEPAAPVISEPEPVLAAAGVPHAATNSGGAQRLSGVANGQVLTPAGDRTIGGCIRRDDGHPVPDAALTLIDQRGHQVSRTTGDGGGTYTIEFPAPGSYVLIVSANGHQPAAVNVTVVDDGAQHVDITLQGSGELSGVVRTAAREPVAGATVTVTDLHGEVVGAAVTAADGAYSCKGLLAGTYTFVTVAARMRPTATTLTVPDSGRLHFDVELAPMATLSGTVRADGRAVYDAQVTVLDWSGAAIGTAHTDEHGRYAVANLPEGEYTVVARGYPLVTDQVTITGSQVDHDIRLGFDVDEHAELS</sequence>
<evidence type="ECO:0000256" key="6">
    <source>
        <dbReference type="SAM" id="Phobius"/>
    </source>
</evidence>
<dbReference type="Pfam" id="PF03176">
    <property type="entry name" value="MMPL"/>
    <property type="match status" value="2"/>
</dbReference>
<evidence type="ECO:0000256" key="2">
    <source>
        <dbReference type="ARBA" id="ARBA00022475"/>
    </source>
</evidence>
<feature type="transmembrane region" description="Helical" evidence="6">
    <location>
        <begin position="706"/>
        <end position="729"/>
    </location>
</feature>
<dbReference type="PROSITE" id="PS50156">
    <property type="entry name" value="SSD"/>
    <property type="match status" value="1"/>
</dbReference>